<proteinExistence type="predicted"/>
<reference evidence="1 2" key="1">
    <citation type="submission" date="2018-04" db="EMBL/GenBank/DDBJ databases">
        <authorList>
            <person name="Cha J.-S."/>
        </authorList>
    </citation>
    <scope>NUCLEOTIDE SEQUENCE [LARGE SCALE GENOMIC DNA]</scope>
    <source>
        <strain evidence="1 2">LMG5095</strain>
    </source>
</reference>
<sequence length="51" mass="5981">MIDLRSPNDMLDHYVERYDHLLPAPSAQLLQRMDYMRISSQLLTYIASQGI</sequence>
<accession>A0A0P9GZM5</accession>
<organism evidence="1 2">
    <name type="scientific">Pseudomonas syringae pv. atrofaciens</name>
    <dbReference type="NCBI Taxonomy" id="192087"/>
    <lineage>
        <taxon>Bacteria</taxon>
        <taxon>Pseudomonadati</taxon>
        <taxon>Pseudomonadota</taxon>
        <taxon>Gammaproteobacteria</taxon>
        <taxon>Pseudomonadales</taxon>
        <taxon>Pseudomonadaceae</taxon>
        <taxon>Pseudomonas</taxon>
        <taxon>Pseudomonas syringae</taxon>
    </lineage>
</organism>
<dbReference type="Proteomes" id="UP000240475">
    <property type="component" value="Chromosome"/>
</dbReference>
<evidence type="ECO:0000313" key="1">
    <source>
        <dbReference type="EMBL" id="AVX25591.1"/>
    </source>
</evidence>
<name>A0A0P9GZM5_PSESX</name>
<dbReference type="RefSeq" id="WP_003394217.1">
    <property type="nucleotide sequence ID" value="NZ_CP028490.1"/>
</dbReference>
<evidence type="ECO:0000313" key="2">
    <source>
        <dbReference type="Proteomes" id="UP000240475"/>
    </source>
</evidence>
<protein>
    <submittedName>
        <fullName evidence="1">Crystallin J1</fullName>
    </submittedName>
</protein>
<dbReference type="AlphaFoldDB" id="A0A0P9GZM5"/>
<gene>
    <name evidence="1" type="ORF">DA456_20510</name>
</gene>
<dbReference type="EMBL" id="CP028490">
    <property type="protein sequence ID" value="AVX25591.1"/>
    <property type="molecule type" value="Genomic_DNA"/>
</dbReference>